<protein>
    <recommendedName>
        <fullName evidence="4">Cilia- and flagella-associated protein 36</fullName>
    </recommendedName>
    <alternativeName>
        <fullName evidence="9">Coiled-coil domain-containing protein 104</fullName>
    </alternativeName>
</protein>
<gene>
    <name evidence="11" type="ORF">AB1Y20_022338</name>
</gene>
<dbReference type="Pfam" id="PF11527">
    <property type="entry name" value="ARL2_Bind_BART"/>
    <property type="match status" value="1"/>
</dbReference>
<evidence type="ECO:0000259" key="10">
    <source>
        <dbReference type="Pfam" id="PF11527"/>
    </source>
</evidence>
<evidence type="ECO:0000313" key="11">
    <source>
        <dbReference type="EMBL" id="KAL1520772.1"/>
    </source>
</evidence>
<evidence type="ECO:0000256" key="9">
    <source>
        <dbReference type="ARBA" id="ARBA00031593"/>
    </source>
</evidence>
<evidence type="ECO:0000256" key="3">
    <source>
        <dbReference type="ARBA" id="ARBA00007460"/>
    </source>
</evidence>
<evidence type="ECO:0000256" key="6">
    <source>
        <dbReference type="ARBA" id="ARBA00023054"/>
    </source>
</evidence>
<dbReference type="Gene3D" id="1.20.1520.10">
    <property type="entry name" value="ADP-ribosylation factor-like 2-binding protein, domain"/>
    <property type="match status" value="1"/>
</dbReference>
<dbReference type="AlphaFoldDB" id="A0AB34JI40"/>
<dbReference type="PANTHER" id="PTHR21532">
    <property type="entry name" value="PHOSPHODIESTERASE HL"/>
    <property type="match status" value="1"/>
</dbReference>
<comment type="caution">
    <text evidence="11">The sequence shown here is derived from an EMBL/GenBank/DDBJ whole genome shotgun (WGS) entry which is preliminary data.</text>
</comment>
<evidence type="ECO:0000256" key="8">
    <source>
        <dbReference type="ARBA" id="ARBA00023273"/>
    </source>
</evidence>
<comment type="similarity">
    <text evidence="3">Belongs to the CFAP36 family.</text>
</comment>
<name>A0AB34JI40_PRYPA</name>
<dbReference type="InterPro" id="IPR023379">
    <property type="entry name" value="BART_dom"/>
</dbReference>
<dbReference type="InterPro" id="IPR038888">
    <property type="entry name" value="CFAP36"/>
</dbReference>
<reference evidence="11 12" key="1">
    <citation type="journal article" date="2024" name="Science">
        <title>Giant polyketide synthase enzymes in the biosynthesis of giant marine polyether toxins.</title>
        <authorList>
            <person name="Fallon T.R."/>
            <person name="Shende V.V."/>
            <person name="Wierzbicki I.H."/>
            <person name="Pendleton A.L."/>
            <person name="Watervoot N.F."/>
            <person name="Auber R.P."/>
            <person name="Gonzalez D.J."/>
            <person name="Wisecaver J.H."/>
            <person name="Moore B.S."/>
        </authorList>
    </citation>
    <scope>NUCLEOTIDE SEQUENCE [LARGE SCALE GENOMIC DNA]</scope>
    <source>
        <strain evidence="11 12">12B1</strain>
    </source>
</reference>
<feature type="domain" description="BART" evidence="10">
    <location>
        <begin position="111"/>
        <end position="195"/>
    </location>
</feature>
<evidence type="ECO:0000256" key="7">
    <source>
        <dbReference type="ARBA" id="ARBA00023069"/>
    </source>
</evidence>
<comment type="subcellular location">
    <subcellularLocation>
        <location evidence="1">Cell projection</location>
        <location evidence="1">Cilium</location>
    </subcellularLocation>
    <subcellularLocation>
        <location evidence="2">Cytoplasm</location>
    </subcellularLocation>
</comment>
<keyword evidence="8" id="KW-0966">Cell projection</keyword>
<proteinExistence type="inferred from homology"/>
<dbReference type="EMBL" id="JBGBPQ010000008">
    <property type="protein sequence ID" value="KAL1520772.1"/>
    <property type="molecule type" value="Genomic_DNA"/>
</dbReference>
<evidence type="ECO:0000256" key="2">
    <source>
        <dbReference type="ARBA" id="ARBA00004496"/>
    </source>
</evidence>
<evidence type="ECO:0000256" key="1">
    <source>
        <dbReference type="ARBA" id="ARBA00004138"/>
    </source>
</evidence>
<keyword evidence="12" id="KW-1185">Reference proteome</keyword>
<keyword evidence="6" id="KW-0175">Coiled coil</keyword>
<dbReference type="PANTHER" id="PTHR21532:SF0">
    <property type="entry name" value="CILIA- AND FLAGELLA-ASSOCIATED PROTEIN 36"/>
    <property type="match status" value="1"/>
</dbReference>
<evidence type="ECO:0000256" key="4">
    <source>
        <dbReference type="ARBA" id="ARBA00021815"/>
    </source>
</evidence>
<keyword evidence="7" id="KW-0969">Cilium</keyword>
<dbReference type="InterPro" id="IPR042541">
    <property type="entry name" value="BART_sf"/>
</dbReference>
<organism evidence="11 12">
    <name type="scientific">Prymnesium parvum</name>
    <name type="common">Toxic golden alga</name>
    <dbReference type="NCBI Taxonomy" id="97485"/>
    <lineage>
        <taxon>Eukaryota</taxon>
        <taxon>Haptista</taxon>
        <taxon>Haptophyta</taxon>
        <taxon>Prymnesiophyceae</taxon>
        <taxon>Prymnesiales</taxon>
        <taxon>Prymnesiaceae</taxon>
        <taxon>Prymnesium</taxon>
    </lineage>
</organism>
<sequence>MAESEVLEVICPEGCEEGAVVCVHRPSDGAAYEVVVPAGVHGGVVFEVELPPAPLPSHQGEAAVPAQVVEADNSEAAVDGAAAERRLSPEQAATLKAIIASLQDFDELGWFIEHNCREFRDFDKDGEQRLEWCALHQEYTRLVEGRIEQQLSYVGADGDDLFALLEEMVGEDSRADSFLNKILSMEDYSTFCSMMRWLGRIERRKYSTRL</sequence>
<dbReference type="GO" id="GO:0097546">
    <property type="term" value="C:ciliary base"/>
    <property type="evidence" value="ECO:0007669"/>
    <property type="project" value="TreeGrafter"/>
</dbReference>
<evidence type="ECO:0000313" key="12">
    <source>
        <dbReference type="Proteomes" id="UP001515480"/>
    </source>
</evidence>
<accession>A0AB34JI40</accession>
<dbReference type="Proteomes" id="UP001515480">
    <property type="component" value="Unassembled WGS sequence"/>
</dbReference>
<keyword evidence="5" id="KW-0963">Cytoplasm</keyword>
<evidence type="ECO:0000256" key="5">
    <source>
        <dbReference type="ARBA" id="ARBA00022490"/>
    </source>
</evidence>
<dbReference type="GO" id="GO:0005930">
    <property type="term" value="C:axoneme"/>
    <property type="evidence" value="ECO:0007669"/>
    <property type="project" value="TreeGrafter"/>
</dbReference>